<organism evidence="9 10">
    <name type="scientific">Tribonema minus</name>
    <dbReference type="NCBI Taxonomy" id="303371"/>
    <lineage>
        <taxon>Eukaryota</taxon>
        <taxon>Sar</taxon>
        <taxon>Stramenopiles</taxon>
        <taxon>Ochrophyta</taxon>
        <taxon>PX clade</taxon>
        <taxon>Xanthophyceae</taxon>
        <taxon>Tribonematales</taxon>
        <taxon>Tribonemataceae</taxon>
        <taxon>Tribonema</taxon>
    </lineage>
</organism>
<comment type="caution">
    <text evidence="9">The sequence shown here is derived from an EMBL/GenBank/DDBJ whole genome shotgun (WGS) entry which is preliminary data.</text>
</comment>
<evidence type="ECO:0000313" key="10">
    <source>
        <dbReference type="Proteomes" id="UP000664859"/>
    </source>
</evidence>
<dbReference type="PANTHER" id="PTHR43389:SF4">
    <property type="entry name" value="V-TYPE PROTON ATPASE SUBUNIT B"/>
    <property type="match status" value="1"/>
</dbReference>
<gene>
    <name evidence="9" type="ORF">JKP88DRAFT_199145</name>
</gene>
<dbReference type="EMBL" id="JAFCMP010000224">
    <property type="protein sequence ID" value="KAG5182729.1"/>
    <property type="molecule type" value="Genomic_DNA"/>
</dbReference>
<evidence type="ECO:0000259" key="7">
    <source>
        <dbReference type="Pfam" id="PF02874"/>
    </source>
</evidence>
<dbReference type="InterPro" id="IPR000194">
    <property type="entry name" value="ATPase_F1/V1/A1_a/bsu_nucl-bd"/>
</dbReference>
<dbReference type="Proteomes" id="UP000664859">
    <property type="component" value="Unassembled WGS sequence"/>
</dbReference>
<dbReference type="OrthoDB" id="1735853at2759"/>
<dbReference type="GO" id="GO:0007035">
    <property type="term" value="P:vacuolar acidification"/>
    <property type="evidence" value="ECO:0007669"/>
    <property type="project" value="TreeGrafter"/>
</dbReference>
<dbReference type="InterPro" id="IPR055190">
    <property type="entry name" value="ATP-synt_VA_C"/>
</dbReference>
<keyword evidence="3 5" id="KW-0375">Hydrogen ion transport</keyword>
<dbReference type="PANTHER" id="PTHR43389">
    <property type="entry name" value="V-TYPE PROTON ATPASE SUBUNIT B"/>
    <property type="match status" value="1"/>
</dbReference>
<dbReference type="CDD" id="cd18112">
    <property type="entry name" value="ATP-synt_V_A-type_beta_C"/>
    <property type="match status" value="1"/>
</dbReference>
<dbReference type="CDD" id="cd01135">
    <property type="entry name" value="V_A-ATPase_B"/>
    <property type="match status" value="1"/>
</dbReference>
<dbReference type="NCBIfam" id="TIGR01040">
    <property type="entry name" value="V-ATPase_V1_B"/>
    <property type="match status" value="1"/>
</dbReference>
<dbReference type="SUPFAM" id="SSF52540">
    <property type="entry name" value="P-loop containing nucleoside triphosphate hydrolases"/>
    <property type="match status" value="1"/>
</dbReference>
<accession>A0A835YXM6</accession>
<dbReference type="Gene3D" id="3.40.50.12240">
    <property type="match status" value="1"/>
</dbReference>
<feature type="domain" description="ATPase F1/V1/A1 complex alpha/beta subunit N-terminal" evidence="7">
    <location>
        <begin position="27"/>
        <end position="93"/>
    </location>
</feature>
<protein>
    <recommendedName>
        <fullName evidence="5">Vacuolar proton pump subunit B</fullName>
        <shortName evidence="5">V-ATPase subunit B</shortName>
    </recommendedName>
    <alternativeName>
        <fullName evidence="5">Vacuolar proton pump subunit B</fullName>
    </alternativeName>
</protein>
<dbReference type="Pfam" id="PF02874">
    <property type="entry name" value="ATP-synt_ab_N"/>
    <property type="match status" value="1"/>
</dbReference>
<evidence type="ECO:0000256" key="5">
    <source>
        <dbReference type="RuleBase" id="RU366021"/>
    </source>
</evidence>
<sequence length="504" mass="55830">MSGPLDPAVAAVVRDYHVEPRMEYRTISGVNGPLVILENVKLPRYAEIVDLTLASGEKRQGQILEVFGSRAVVQVFEGTSGIDNKNTRISMTGDVLKMAISEEMLGRAFNGSGKCIDSAPPVLAEDYLDIQGQPINPSCRDYPKAMIQTGISAIDVMNSIARGQKIPLFSAAGLPHNEVAAQICRQASLVQLKDVYDSHDDNFAIVFGAMGVNMETARFFRNDFEESGAMQRTALFLNLANDPTIERIITPRLALTTAEYLAYERDLHVLVILTDMSSYADALREVSAAREEVPGRRGYPGYMYTDLSTIYERAGRITGRNGSITQLPILTMPNDDITHPIPDLTGYITEGQIYLDRQLHNQEIFPPINVLPSLSRLMKSAIGEGMTREDHWNVSNQLYAMYAQGKDVMAMKAVVGEEALSLEDHLFLNFVEKFEGKFVSQGPYQSRTIFESLDLAWSLLRSFPKELLKKITKAQLERWYSRRAAVKEAEAAAAAGGDGSKAEE</sequence>
<comment type="subunit">
    <text evidence="5">V-ATPase is a heteromultimeric enzyme composed of a peripheral catalytic V1 complex attached to an integral membrane V0 proton pore complex.</text>
</comment>
<dbReference type="Pfam" id="PF22919">
    <property type="entry name" value="ATP-synt_VA_C"/>
    <property type="match status" value="1"/>
</dbReference>
<dbReference type="CDD" id="cd18118">
    <property type="entry name" value="ATP-synt_V_A-type_beta_N"/>
    <property type="match status" value="1"/>
</dbReference>
<name>A0A835YXM6_9STRA</name>
<evidence type="ECO:0000256" key="1">
    <source>
        <dbReference type="ARBA" id="ARBA00008936"/>
    </source>
</evidence>
<dbReference type="InterPro" id="IPR005723">
    <property type="entry name" value="ATPase_V1-cplx_bsu"/>
</dbReference>
<evidence type="ECO:0000256" key="3">
    <source>
        <dbReference type="ARBA" id="ARBA00022781"/>
    </source>
</evidence>
<dbReference type="InterPro" id="IPR004100">
    <property type="entry name" value="ATPase_F1/V1/A1_a/bsu_N"/>
</dbReference>
<dbReference type="InterPro" id="IPR020003">
    <property type="entry name" value="ATPase_a/bsu_AS"/>
</dbReference>
<dbReference type="InterPro" id="IPR022879">
    <property type="entry name" value="V-ATPase_su_B/beta"/>
</dbReference>
<comment type="function">
    <text evidence="5">Non-catalytic subunit of the V1 complex of vacuolar(H+)-ATPase (V-ATPase), a multisubunit enzyme composed of a peripheral complex (V1) that hydrolyzes ATP and a membrane integral complex (V0) that translocates protons. V-ATPase is responsible for acidifying and maintaining the pH of intracellular compartments.</text>
</comment>
<dbReference type="InterPro" id="IPR027417">
    <property type="entry name" value="P-loop_NTPase"/>
</dbReference>
<feature type="domain" description="ATP synthase A/B type C-terminal" evidence="8">
    <location>
        <begin position="381"/>
        <end position="480"/>
    </location>
</feature>
<feature type="domain" description="ATPase F1/V1/A1 complex alpha/beta subunit nucleotide-binding" evidence="6">
    <location>
        <begin position="150"/>
        <end position="375"/>
    </location>
</feature>
<reference evidence="9" key="1">
    <citation type="submission" date="2021-02" db="EMBL/GenBank/DDBJ databases">
        <title>First Annotated Genome of the Yellow-green Alga Tribonema minus.</title>
        <authorList>
            <person name="Mahan K.M."/>
        </authorList>
    </citation>
    <scope>NUCLEOTIDE SEQUENCE</scope>
    <source>
        <strain evidence="9">UTEX B ZZ1240</strain>
    </source>
</reference>
<dbReference type="GO" id="GO:0033180">
    <property type="term" value="C:proton-transporting V-type ATPase, V1 domain"/>
    <property type="evidence" value="ECO:0007669"/>
    <property type="project" value="InterPro"/>
</dbReference>
<dbReference type="GO" id="GO:0046034">
    <property type="term" value="P:ATP metabolic process"/>
    <property type="evidence" value="ECO:0007669"/>
    <property type="project" value="InterPro"/>
</dbReference>
<dbReference type="NCBIfam" id="NF003235">
    <property type="entry name" value="PRK04196.1"/>
    <property type="match status" value="1"/>
</dbReference>
<dbReference type="GO" id="GO:0005524">
    <property type="term" value="F:ATP binding"/>
    <property type="evidence" value="ECO:0007669"/>
    <property type="project" value="InterPro"/>
</dbReference>
<proteinExistence type="inferred from homology"/>
<dbReference type="FunFam" id="3.40.50.12240:FF:000001">
    <property type="entry name" value="V-type proton ATPase subunit B, brain"/>
    <property type="match status" value="1"/>
</dbReference>
<evidence type="ECO:0000256" key="4">
    <source>
        <dbReference type="ARBA" id="ARBA00023065"/>
    </source>
</evidence>
<evidence type="ECO:0000259" key="8">
    <source>
        <dbReference type="Pfam" id="PF22919"/>
    </source>
</evidence>
<dbReference type="PROSITE" id="PS00152">
    <property type="entry name" value="ATPASE_ALPHA_BETA"/>
    <property type="match status" value="1"/>
</dbReference>
<keyword evidence="2 5" id="KW-0813">Transport</keyword>
<keyword evidence="4 5" id="KW-0406">Ion transport</keyword>
<dbReference type="HAMAP" id="MF_00310">
    <property type="entry name" value="ATP_synth_B_arch"/>
    <property type="match status" value="1"/>
</dbReference>
<comment type="similarity">
    <text evidence="1 5">Belongs to the ATPase alpha/beta chains family.</text>
</comment>
<dbReference type="PIRSF" id="PIRSF039114">
    <property type="entry name" value="V-ATPsynth_beta/V-ATPase_B"/>
    <property type="match status" value="1"/>
</dbReference>
<keyword evidence="10" id="KW-1185">Reference proteome</keyword>
<evidence type="ECO:0000256" key="2">
    <source>
        <dbReference type="ARBA" id="ARBA00022448"/>
    </source>
</evidence>
<dbReference type="Pfam" id="PF00006">
    <property type="entry name" value="ATP-synt_ab"/>
    <property type="match status" value="1"/>
</dbReference>
<dbReference type="GO" id="GO:0046961">
    <property type="term" value="F:proton-transporting ATPase activity, rotational mechanism"/>
    <property type="evidence" value="ECO:0007669"/>
    <property type="project" value="InterPro"/>
</dbReference>
<evidence type="ECO:0000259" key="6">
    <source>
        <dbReference type="Pfam" id="PF00006"/>
    </source>
</evidence>
<evidence type="ECO:0000313" key="9">
    <source>
        <dbReference type="EMBL" id="KAG5182729.1"/>
    </source>
</evidence>
<dbReference type="AlphaFoldDB" id="A0A835YXM6"/>